<dbReference type="Pfam" id="PF12833">
    <property type="entry name" value="HTH_18"/>
    <property type="match status" value="1"/>
</dbReference>
<dbReference type="SUPFAM" id="SSF52317">
    <property type="entry name" value="Class I glutamine amidotransferase-like"/>
    <property type="match status" value="1"/>
</dbReference>
<dbReference type="Pfam" id="PF01965">
    <property type="entry name" value="DJ-1_PfpI"/>
    <property type="match status" value="1"/>
</dbReference>
<dbReference type="Proteomes" id="UP000798951">
    <property type="component" value="Unassembled WGS sequence"/>
</dbReference>
<evidence type="ECO:0000256" key="2">
    <source>
        <dbReference type="ARBA" id="ARBA00023163"/>
    </source>
</evidence>
<accession>A0ABQ6YEK6</accession>
<gene>
    <name evidence="4" type="ORF">FNL39_11635</name>
</gene>
<organism evidence="4 5">
    <name type="scientific">Nocardia caishijiensis</name>
    <dbReference type="NCBI Taxonomy" id="184756"/>
    <lineage>
        <taxon>Bacteria</taxon>
        <taxon>Bacillati</taxon>
        <taxon>Actinomycetota</taxon>
        <taxon>Actinomycetes</taxon>
        <taxon>Mycobacteriales</taxon>
        <taxon>Nocardiaceae</taxon>
        <taxon>Nocardia</taxon>
    </lineage>
</organism>
<dbReference type="InterPro" id="IPR002818">
    <property type="entry name" value="DJ-1/PfpI"/>
</dbReference>
<reference evidence="4 5" key="1">
    <citation type="submission" date="2019-07" db="EMBL/GenBank/DDBJ databases">
        <title>Genomic Encyclopedia of Type Strains, Phase IV (KMG-IV): sequencing the most valuable type-strain genomes for metagenomic binning, comparative biology and taxonomic classification.</title>
        <authorList>
            <person name="Goeker M."/>
        </authorList>
    </citation>
    <scope>NUCLEOTIDE SEQUENCE [LARGE SCALE GENOMIC DNA]</scope>
    <source>
        <strain evidence="4 5">DSM 44831</strain>
    </source>
</reference>
<dbReference type="RefSeq" id="WP_067988785.1">
    <property type="nucleotide sequence ID" value="NZ_VMSD01000016.1"/>
</dbReference>
<keyword evidence="2" id="KW-0804">Transcription</keyword>
<dbReference type="PANTHER" id="PTHR43130:SF3">
    <property type="entry name" value="HTH-TYPE TRANSCRIPTIONAL REGULATOR RV1931C"/>
    <property type="match status" value="1"/>
</dbReference>
<dbReference type="InterPro" id="IPR009057">
    <property type="entry name" value="Homeodomain-like_sf"/>
</dbReference>
<evidence type="ECO:0000256" key="1">
    <source>
        <dbReference type="ARBA" id="ARBA00023015"/>
    </source>
</evidence>
<feature type="domain" description="HTH araC/xylS-type" evidence="3">
    <location>
        <begin position="220"/>
        <end position="318"/>
    </location>
</feature>
<protein>
    <submittedName>
        <fullName evidence="4">Transcriptional regulator GlxA family with amidase domain</fullName>
    </submittedName>
</protein>
<keyword evidence="5" id="KW-1185">Reference proteome</keyword>
<dbReference type="InterPro" id="IPR018060">
    <property type="entry name" value="HTH_AraC"/>
</dbReference>
<dbReference type="Gene3D" id="3.40.50.880">
    <property type="match status" value="1"/>
</dbReference>
<name>A0ABQ6YEK6_9NOCA</name>
<evidence type="ECO:0000313" key="5">
    <source>
        <dbReference type="Proteomes" id="UP000798951"/>
    </source>
</evidence>
<dbReference type="SUPFAM" id="SSF46689">
    <property type="entry name" value="Homeodomain-like"/>
    <property type="match status" value="2"/>
</dbReference>
<dbReference type="InterPro" id="IPR052158">
    <property type="entry name" value="INH-QAR"/>
</dbReference>
<evidence type="ECO:0000259" key="3">
    <source>
        <dbReference type="PROSITE" id="PS01124"/>
    </source>
</evidence>
<sequence length="324" mass="35502">MCKDLAMQRVVVLALDGVYPFELGIPARIFGTAVAADGSPLYEIRTCSLDGAPIRTNADFTIAVEWDSSALDDADIVVIPPFNECDDHATYCLPEHVADALRRPQTRVVSFCSSAFVLATLGLLDGRPATTHWNQAERFRREFPRVRMDADVLFVDDGRILTAAGSAAGIDLCLHLLRGDHGSAVANRVARLCIVPPWREGGQAQFIDRPMPEAGTAGTAGTRAWALDHLDRPLSLAELAAHARMSVRTFCRRFREETGLPPGQWLTRQRVDLARHLLEVTDLPIDRVATESGLGTAASLRQHLATTIGVSPSTYRHTFRTARL</sequence>
<dbReference type="Gene3D" id="1.10.10.60">
    <property type="entry name" value="Homeodomain-like"/>
    <property type="match status" value="1"/>
</dbReference>
<dbReference type="InterPro" id="IPR029062">
    <property type="entry name" value="Class_I_gatase-like"/>
</dbReference>
<dbReference type="CDD" id="cd03137">
    <property type="entry name" value="GATase1_AraC_1"/>
    <property type="match status" value="1"/>
</dbReference>
<dbReference type="EMBL" id="VMSD01000016">
    <property type="protein sequence ID" value="KAF0835831.1"/>
    <property type="molecule type" value="Genomic_DNA"/>
</dbReference>
<dbReference type="PROSITE" id="PS01124">
    <property type="entry name" value="HTH_ARAC_FAMILY_2"/>
    <property type="match status" value="1"/>
</dbReference>
<keyword evidence="1" id="KW-0805">Transcription regulation</keyword>
<dbReference type="SMART" id="SM00342">
    <property type="entry name" value="HTH_ARAC"/>
    <property type="match status" value="1"/>
</dbReference>
<evidence type="ECO:0000313" key="4">
    <source>
        <dbReference type="EMBL" id="KAF0835831.1"/>
    </source>
</evidence>
<proteinExistence type="predicted"/>
<dbReference type="PANTHER" id="PTHR43130">
    <property type="entry name" value="ARAC-FAMILY TRANSCRIPTIONAL REGULATOR"/>
    <property type="match status" value="1"/>
</dbReference>
<comment type="caution">
    <text evidence="4">The sequence shown here is derived from an EMBL/GenBank/DDBJ whole genome shotgun (WGS) entry which is preliminary data.</text>
</comment>